<evidence type="ECO:0000259" key="3">
    <source>
        <dbReference type="Pfam" id="PF23871"/>
    </source>
</evidence>
<comment type="caution">
    <text evidence="4">The sequence shown here is derived from an EMBL/GenBank/DDBJ whole genome shotgun (WGS) entry which is preliminary data.</text>
</comment>
<reference evidence="4" key="1">
    <citation type="submission" date="2021-02" db="EMBL/GenBank/DDBJ databases">
        <title>Genome-Resolved Metagenomics of a Microbial Community Performing Photosynthetic Biological Nutrient Removal.</title>
        <authorList>
            <person name="Mcdaniel E.A."/>
        </authorList>
    </citation>
    <scope>NUCLEOTIDE SEQUENCE</scope>
    <source>
        <strain evidence="4">UWPOB_OBS1</strain>
    </source>
</reference>
<protein>
    <recommendedName>
        <fullName evidence="6">Translation elongation factor</fullName>
    </recommendedName>
</protein>
<dbReference type="AlphaFoldDB" id="A0A8J7PA60"/>
<feature type="domain" description="DUF7226" evidence="3">
    <location>
        <begin position="292"/>
        <end position="430"/>
    </location>
</feature>
<evidence type="ECO:0000313" key="4">
    <source>
        <dbReference type="EMBL" id="MBN8660472.1"/>
    </source>
</evidence>
<gene>
    <name evidence="4" type="ORF">J0M35_08935</name>
</gene>
<dbReference type="Pfam" id="PF22518">
    <property type="entry name" value="DUF6997"/>
    <property type="match status" value="1"/>
</dbReference>
<dbReference type="Pfam" id="PF22515">
    <property type="entry name" value="DUF6996"/>
    <property type="match status" value="1"/>
</dbReference>
<dbReference type="Proteomes" id="UP000664277">
    <property type="component" value="Unassembled WGS sequence"/>
</dbReference>
<feature type="domain" description="DUF6996" evidence="1">
    <location>
        <begin position="6"/>
        <end position="73"/>
    </location>
</feature>
<evidence type="ECO:0000259" key="1">
    <source>
        <dbReference type="Pfam" id="PF22515"/>
    </source>
</evidence>
<dbReference type="Pfam" id="PF23871">
    <property type="entry name" value="DUF7226"/>
    <property type="match status" value="1"/>
</dbReference>
<accession>A0A8J7PA60</accession>
<evidence type="ECO:0000259" key="2">
    <source>
        <dbReference type="Pfam" id="PF22518"/>
    </source>
</evidence>
<sequence length="448" mass="51042">MSLANDTAWQDFLQRSYALGDLQARGLAFVNADALKPFREPRLMAKLDTLSERPLVFRDYGLNILPVQNGLYCLFRDPDNKLYYRFEDCFEKLETEAYQSKVDLQSFDSFKCGGSLSSESQVIDYAYLSGLLQTFCADEALQLTIRGRSFTGQFNLTLPEGQVITVSNVQVEIDAGYESADNLILIEAKIGRRSDFNIRQLLFPFYQWRTRTHKPVRPIFLTYSNGEIVLTEFRIGESFGEIEVVSNRSFVINDNPAALIDFDAALAAVPLLEEPAALPDSIPFPQADDMDRLVDLVQFIAFEPASKSKIAEHFEFEERQADYYGNAAAYLGLARRNRGSNRGFEITEAGSTFLSIASRTQRTRALLARMLAVPSLRESLILLAQRDFDVNAVKNFEVQEILSRHTSLKSGSDTCYRRAITVKMWLSWLSRNSIFQEKRQYHLQHVIR</sequence>
<proteinExistence type="predicted"/>
<name>A0A8J7PA60_9BACT</name>
<feature type="domain" description="DUF6997" evidence="2">
    <location>
        <begin position="81"/>
        <end position="250"/>
    </location>
</feature>
<dbReference type="EMBL" id="JAFLCK010000010">
    <property type="protein sequence ID" value="MBN8660472.1"/>
    <property type="molecule type" value="Genomic_DNA"/>
</dbReference>
<dbReference type="InterPro" id="IPR055650">
    <property type="entry name" value="DUF7226"/>
</dbReference>
<evidence type="ECO:0008006" key="6">
    <source>
        <dbReference type="Google" id="ProtNLM"/>
    </source>
</evidence>
<evidence type="ECO:0000313" key="5">
    <source>
        <dbReference type="Proteomes" id="UP000664277"/>
    </source>
</evidence>
<dbReference type="InterPro" id="IPR054265">
    <property type="entry name" value="DUF6996"/>
</dbReference>
<organism evidence="4 5">
    <name type="scientific">Candidatus Obscuribacter phosphatis</name>
    <dbReference type="NCBI Taxonomy" id="1906157"/>
    <lineage>
        <taxon>Bacteria</taxon>
        <taxon>Bacillati</taxon>
        <taxon>Candidatus Melainabacteria</taxon>
        <taxon>Candidatus Obscuribacterales</taxon>
        <taxon>Candidatus Obscuribacteraceae</taxon>
        <taxon>Candidatus Obscuribacter</taxon>
    </lineage>
</organism>
<dbReference type="InterPro" id="IPR054266">
    <property type="entry name" value="DUF6997"/>
</dbReference>